<feature type="compositionally biased region" description="Basic residues" evidence="1">
    <location>
        <begin position="175"/>
        <end position="185"/>
    </location>
</feature>
<organism evidence="2 3">
    <name type="scientific">Pleurodeles waltl</name>
    <name type="common">Iberian ribbed newt</name>
    <dbReference type="NCBI Taxonomy" id="8319"/>
    <lineage>
        <taxon>Eukaryota</taxon>
        <taxon>Metazoa</taxon>
        <taxon>Chordata</taxon>
        <taxon>Craniata</taxon>
        <taxon>Vertebrata</taxon>
        <taxon>Euteleostomi</taxon>
        <taxon>Amphibia</taxon>
        <taxon>Batrachia</taxon>
        <taxon>Caudata</taxon>
        <taxon>Salamandroidea</taxon>
        <taxon>Salamandridae</taxon>
        <taxon>Pleurodelinae</taxon>
        <taxon>Pleurodeles</taxon>
    </lineage>
</organism>
<reference evidence="2" key="1">
    <citation type="journal article" date="2022" name="bioRxiv">
        <title>Sequencing and chromosome-scale assembly of the giantPleurodeles waltlgenome.</title>
        <authorList>
            <person name="Brown T."/>
            <person name="Elewa A."/>
            <person name="Iarovenko S."/>
            <person name="Subramanian E."/>
            <person name="Araus A.J."/>
            <person name="Petzold A."/>
            <person name="Susuki M."/>
            <person name="Suzuki K.-i.T."/>
            <person name="Hayashi T."/>
            <person name="Toyoda A."/>
            <person name="Oliveira C."/>
            <person name="Osipova E."/>
            <person name="Leigh N.D."/>
            <person name="Simon A."/>
            <person name="Yun M.H."/>
        </authorList>
    </citation>
    <scope>NUCLEOTIDE SEQUENCE</scope>
    <source>
        <strain evidence="2">20211129_DDA</strain>
        <tissue evidence="2">Liver</tissue>
    </source>
</reference>
<evidence type="ECO:0000313" key="3">
    <source>
        <dbReference type="Proteomes" id="UP001066276"/>
    </source>
</evidence>
<evidence type="ECO:0008006" key="4">
    <source>
        <dbReference type="Google" id="ProtNLM"/>
    </source>
</evidence>
<name>A0AAV7WV85_PLEWA</name>
<accession>A0AAV7WV85</accession>
<comment type="caution">
    <text evidence="2">The sequence shown here is derived from an EMBL/GenBank/DDBJ whole genome shotgun (WGS) entry which is preliminary data.</text>
</comment>
<proteinExistence type="predicted"/>
<feature type="compositionally biased region" description="Basic residues" evidence="1">
    <location>
        <begin position="94"/>
        <end position="103"/>
    </location>
</feature>
<protein>
    <recommendedName>
        <fullName evidence="4">Prepronociceptin</fullName>
    </recommendedName>
</protein>
<feature type="compositionally biased region" description="Low complexity" evidence="1">
    <location>
        <begin position="118"/>
        <end position="130"/>
    </location>
</feature>
<dbReference type="EMBL" id="JANPWB010000001">
    <property type="protein sequence ID" value="KAJ1216731.1"/>
    <property type="molecule type" value="Genomic_DNA"/>
</dbReference>
<keyword evidence="3" id="KW-1185">Reference proteome</keyword>
<feature type="compositionally biased region" description="Gly residues" evidence="1">
    <location>
        <begin position="131"/>
        <end position="141"/>
    </location>
</feature>
<feature type="compositionally biased region" description="Basic and acidic residues" evidence="1">
    <location>
        <begin position="104"/>
        <end position="117"/>
    </location>
</feature>
<evidence type="ECO:0000313" key="2">
    <source>
        <dbReference type="EMBL" id="KAJ1216731.1"/>
    </source>
</evidence>
<dbReference type="Proteomes" id="UP001066276">
    <property type="component" value="Chromosome 1_1"/>
</dbReference>
<gene>
    <name evidence="2" type="ORF">NDU88_004330</name>
</gene>
<evidence type="ECO:0000256" key="1">
    <source>
        <dbReference type="SAM" id="MobiDB-lite"/>
    </source>
</evidence>
<feature type="region of interest" description="Disordered" evidence="1">
    <location>
        <begin position="170"/>
        <end position="198"/>
    </location>
</feature>
<dbReference type="AlphaFoldDB" id="A0AAV7WV85"/>
<sequence length="198" mass="21220">MAVEAKVQQALRLLEEAGRQDLVRPEAAPAARPTRRAASGVAAAVLACSPTRRVTAVKKEMSLPVKGGAQLFGGRVRGVAGSLRLPLQAPIKKRERWRGRSRPLRKEPDLLEEKSREQSSSGDESSMEGTRAGGGREGSGMGPRLFRDLAEELALPASSLEGFMLGLGDAGYSGRSRRKSYRRGSQRTVLGEGEGIRG</sequence>
<feature type="region of interest" description="Disordered" evidence="1">
    <location>
        <begin position="94"/>
        <end position="145"/>
    </location>
</feature>